<evidence type="ECO:0000313" key="1">
    <source>
        <dbReference type="EMBL" id="GAA0815416.1"/>
    </source>
</evidence>
<sequence>MNIKQVTRAVFISTTLFLSLACSSIYDKHVQWQSVKPESFPVLNAVGYAPISLQQSSHETQRMLMAIKASKIAAYAELAEQVYGQKIEGQTTMADLLINDSQLKSSVQGVIRGAKVVKSYPVGDTYATELQLDFEDVYKIYEVNNPRQEVKEVSYF</sequence>
<keyword evidence="1" id="KW-0449">Lipoprotein</keyword>
<accession>A0ABN1L5P7</accession>
<dbReference type="EMBL" id="BAAAFA010000004">
    <property type="protein sequence ID" value="GAA0815416.1"/>
    <property type="molecule type" value="Genomic_DNA"/>
</dbReference>
<dbReference type="PIRSF" id="PIRSF028687">
    <property type="entry name" value="UCP028687"/>
    <property type="match status" value="1"/>
</dbReference>
<comment type="caution">
    <text evidence="1">The sequence shown here is derived from an EMBL/GenBank/DDBJ whole genome shotgun (WGS) entry which is preliminary data.</text>
</comment>
<name>A0ABN1L5P7_9GAMM</name>
<dbReference type="Proteomes" id="UP001500021">
    <property type="component" value="Unassembled WGS sequence"/>
</dbReference>
<evidence type="ECO:0000313" key="2">
    <source>
        <dbReference type="Proteomes" id="UP001500021"/>
    </source>
</evidence>
<gene>
    <name evidence="1" type="ORF">GCM10009111_13720</name>
</gene>
<dbReference type="PROSITE" id="PS51257">
    <property type="entry name" value="PROKAR_LIPOPROTEIN"/>
    <property type="match status" value="1"/>
</dbReference>
<organism evidence="1 2">
    <name type="scientific">Colwellia asteriadis</name>
    <dbReference type="NCBI Taxonomy" id="517723"/>
    <lineage>
        <taxon>Bacteria</taxon>
        <taxon>Pseudomonadati</taxon>
        <taxon>Pseudomonadota</taxon>
        <taxon>Gammaproteobacteria</taxon>
        <taxon>Alteromonadales</taxon>
        <taxon>Colwelliaceae</taxon>
        <taxon>Colwellia</taxon>
    </lineage>
</organism>
<dbReference type="InterPro" id="IPR007293">
    <property type="entry name" value="FlgP"/>
</dbReference>
<proteinExistence type="predicted"/>
<reference evidence="1 2" key="1">
    <citation type="journal article" date="2019" name="Int. J. Syst. Evol. Microbiol.">
        <title>The Global Catalogue of Microorganisms (GCM) 10K type strain sequencing project: providing services to taxonomists for standard genome sequencing and annotation.</title>
        <authorList>
            <consortium name="The Broad Institute Genomics Platform"/>
            <consortium name="The Broad Institute Genome Sequencing Center for Infectious Disease"/>
            <person name="Wu L."/>
            <person name="Ma J."/>
        </authorList>
    </citation>
    <scope>NUCLEOTIDE SEQUENCE [LARGE SCALE GENOMIC DNA]</scope>
    <source>
        <strain evidence="1 2">JCM 15608</strain>
    </source>
</reference>
<keyword evidence="2" id="KW-1185">Reference proteome</keyword>
<protein>
    <submittedName>
        <fullName evidence="1">LPP20 family lipoprotein</fullName>
    </submittedName>
</protein>
<dbReference type="RefSeq" id="WP_343816561.1">
    <property type="nucleotide sequence ID" value="NZ_BAAAFA010000004.1"/>
</dbReference>